<keyword evidence="1" id="KW-0805">Transcription regulation</keyword>
<dbReference type="GO" id="GO:0043565">
    <property type="term" value="F:sequence-specific DNA binding"/>
    <property type="evidence" value="ECO:0007669"/>
    <property type="project" value="InterPro"/>
</dbReference>
<dbReference type="PANTHER" id="PTHR47893">
    <property type="entry name" value="REGULATORY PROTEIN PCHR"/>
    <property type="match status" value="1"/>
</dbReference>
<dbReference type="GO" id="GO:0003700">
    <property type="term" value="F:DNA-binding transcription factor activity"/>
    <property type="evidence" value="ECO:0007669"/>
    <property type="project" value="InterPro"/>
</dbReference>
<dbReference type="InterPro" id="IPR009057">
    <property type="entry name" value="Homeodomain-like_sf"/>
</dbReference>
<dbReference type="EMBL" id="JACHCA010000009">
    <property type="protein sequence ID" value="MBB6129457.1"/>
    <property type="molecule type" value="Genomic_DNA"/>
</dbReference>
<evidence type="ECO:0000313" key="5">
    <source>
        <dbReference type="EMBL" id="MBB6129457.1"/>
    </source>
</evidence>
<dbReference type="PROSITE" id="PS01124">
    <property type="entry name" value="HTH_ARAC_FAMILY_2"/>
    <property type="match status" value="1"/>
</dbReference>
<dbReference type="RefSeq" id="WP_183588547.1">
    <property type="nucleotide sequence ID" value="NZ_JACHCA010000009.1"/>
</dbReference>
<keyword evidence="2 5" id="KW-0238">DNA-binding</keyword>
<evidence type="ECO:0000256" key="2">
    <source>
        <dbReference type="ARBA" id="ARBA00023125"/>
    </source>
</evidence>
<dbReference type="AlphaFoldDB" id="A0A841JEW4"/>
<dbReference type="Proteomes" id="UP000548326">
    <property type="component" value="Unassembled WGS sequence"/>
</dbReference>
<dbReference type="Pfam" id="PF12833">
    <property type="entry name" value="HTH_18"/>
    <property type="match status" value="1"/>
</dbReference>
<reference evidence="5 6" key="1">
    <citation type="submission" date="2020-08" db="EMBL/GenBank/DDBJ databases">
        <title>Genomic Encyclopedia of Type Strains, Phase IV (KMG-V): Genome sequencing to study the core and pangenomes of soil and plant-associated prokaryotes.</title>
        <authorList>
            <person name="Whitman W."/>
        </authorList>
    </citation>
    <scope>NUCLEOTIDE SEQUENCE [LARGE SCALE GENOMIC DNA]</scope>
    <source>
        <strain evidence="5 6">MP601</strain>
    </source>
</reference>
<gene>
    <name evidence="5" type="ORF">HDF22_003583</name>
</gene>
<comment type="caution">
    <text evidence="5">The sequence shown here is derived from an EMBL/GenBank/DDBJ whole genome shotgun (WGS) entry which is preliminary data.</text>
</comment>
<dbReference type="Gene3D" id="1.10.10.60">
    <property type="entry name" value="Homeodomain-like"/>
    <property type="match status" value="1"/>
</dbReference>
<proteinExistence type="predicted"/>
<evidence type="ECO:0000259" key="4">
    <source>
        <dbReference type="PROSITE" id="PS01124"/>
    </source>
</evidence>
<dbReference type="InterPro" id="IPR018062">
    <property type="entry name" value="HTH_AraC-typ_CS"/>
</dbReference>
<dbReference type="InterPro" id="IPR053142">
    <property type="entry name" value="PchR_regulatory_protein"/>
</dbReference>
<evidence type="ECO:0000256" key="3">
    <source>
        <dbReference type="ARBA" id="ARBA00023163"/>
    </source>
</evidence>
<keyword evidence="3" id="KW-0804">Transcription</keyword>
<name>A0A841JEW4_9SPHI</name>
<organism evidence="5 6">
    <name type="scientific">Mucilaginibacter lappiensis</name>
    <dbReference type="NCBI Taxonomy" id="354630"/>
    <lineage>
        <taxon>Bacteria</taxon>
        <taxon>Pseudomonadati</taxon>
        <taxon>Bacteroidota</taxon>
        <taxon>Sphingobacteriia</taxon>
        <taxon>Sphingobacteriales</taxon>
        <taxon>Sphingobacteriaceae</taxon>
        <taxon>Mucilaginibacter</taxon>
    </lineage>
</organism>
<dbReference type="SMART" id="SM00342">
    <property type="entry name" value="HTH_ARAC"/>
    <property type="match status" value="1"/>
</dbReference>
<dbReference type="PANTHER" id="PTHR47893:SF1">
    <property type="entry name" value="REGULATORY PROTEIN PCHR"/>
    <property type="match status" value="1"/>
</dbReference>
<dbReference type="InterPro" id="IPR018060">
    <property type="entry name" value="HTH_AraC"/>
</dbReference>
<dbReference type="PROSITE" id="PS00041">
    <property type="entry name" value="HTH_ARAC_FAMILY_1"/>
    <property type="match status" value="1"/>
</dbReference>
<dbReference type="SUPFAM" id="SSF46689">
    <property type="entry name" value="Homeodomain-like"/>
    <property type="match status" value="1"/>
</dbReference>
<accession>A0A841JEW4</accession>
<evidence type="ECO:0000256" key="1">
    <source>
        <dbReference type="ARBA" id="ARBA00023015"/>
    </source>
</evidence>
<evidence type="ECO:0000313" key="6">
    <source>
        <dbReference type="Proteomes" id="UP000548326"/>
    </source>
</evidence>
<protein>
    <submittedName>
        <fullName evidence="5">AraC-like DNA-binding protein</fullName>
    </submittedName>
</protein>
<feature type="domain" description="HTH araC/xylS-type" evidence="4">
    <location>
        <begin position="221"/>
        <end position="317"/>
    </location>
</feature>
<sequence length="317" mass="35448">MYQLEGIEFTRLLKREFSTSFEATYATGSVPNRFDCYAQGLKADDFSILRFGASFEDGLRINNMQDATHVSIHFQLHGSSDALISGFDTTSSMNRGQFNLLNCVNPVSSFVFPKQKQYEYVCIGLKPAFFNDILLTCGETYDGLLQQSRSARSFVLFPDNKKTSYLQSSALDLLTAPPVADSLRNAYIKTKITELTLLTLSGQYENRIQGSINPADVEKLHGLKDHLSIHYLDDMSLRSLSRDFLLNEFKLKSGFKKLFGSTVFGYVQSLRMNHALTLIRGGCITVGEAAAITGYLSDASFIRAFKQYHGYSPGTQK</sequence>